<evidence type="ECO:0000313" key="2">
    <source>
        <dbReference type="Proteomes" id="UP000827814"/>
    </source>
</evidence>
<dbReference type="Proteomes" id="UP000827814">
    <property type="component" value="Segment"/>
</dbReference>
<accession>A0AAE8XZZ6</accession>
<reference evidence="1" key="1">
    <citation type="submission" date="2021-05" db="EMBL/GenBank/DDBJ databases">
        <title>Diversity, taxonomy and evolution of archaeal viruses of the class Caudoviricetes.</title>
        <authorList>
            <person name="Liu Y."/>
            <person name="Demina T.A."/>
            <person name="Roux S."/>
            <person name="Aiewsakun P."/>
            <person name="Kazlauskas D."/>
            <person name="Simmonds P."/>
            <person name="Prangishvili D."/>
            <person name="Oksanen H.M."/>
            <person name="Krupovic M."/>
        </authorList>
    </citation>
    <scope>NUCLEOTIDE SEQUENCE</scope>
    <source>
        <strain evidence="1">HATV-2/44</strain>
    </source>
</reference>
<organism evidence="1 2">
    <name type="scientific">Haloarcula tailed virus 2</name>
    <dbReference type="NCBI Taxonomy" id="2877989"/>
    <lineage>
        <taxon>Viruses</taxon>
        <taxon>Duplodnaviria</taxon>
        <taxon>Heunggongvirae</taxon>
        <taxon>Uroviricota</taxon>
        <taxon>Caudoviricetes</taxon>
        <taxon>Thumleimavirales</taxon>
        <taxon>Soleiviridae</taxon>
        <taxon>Eilatmyovirus</taxon>
        <taxon>Eilatmyovirus salis</taxon>
        <taxon>Eilatmyovirus HATV2</taxon>
    </lineage>
</organism>
<name>A0AAE8XZZ6_9CAUD</name>
<sequence length="57" mass="6859">MQSNKDLRQKTMFDFDPSRGTCKFQCSYCKTWQNGHELEVHDWYCMACSDNTNNPMW</sequence>
<evidence type="ECO:0000313" key="1">
    <source>
        <dbReference type="EMBL" id="UBF23272.1"/>
    </source>
</evidence>
<proteinExistence type="predicted"/>
<protein>
    <submittedName>
        <fullName evidence="1">Uncharacterized protein</fullName>
    </submittedName>
</protein>
<gene>
    <name evidence="1" type="ORF">HATV-2_gp121</name>
</gene>
<dbReference type="EMBL" id="MZ334525">
    <property type="protein sequence ID" value="UBF23272.1"/>
    <property type="molecule type" value="Genomic_DNA"/>
</dbReference>
<keyword evidence="2" id="KW-1185">Reference proteome</keyword>